<reference evidence="1 2" key="1">
    <citation type="submission" date="2023-12" db="EMBL/GenBank/DDBJ databases">
        <title>Blastococcus brunescens sp. nov., an actonobacterium isolated from sandstone collected in sahara desert.</title>
        <authorList>
            <person name="Gtari M."/>
            <person name="Ghodhbane F."/>
        </authorList>
    </citation>
    <scope>NUCLEOTIDE SEQUENCE [LARGE SCALE GENOMIC DNA]</scope>
    <source>
        <strain evidence="1 2">BMG 8361</strain>
    </source>
</reference>
<dbReference type="SUPFAM" id="SSF56801">
    <property type="entry name" value="Acetyl-CoA synthetase-like"/>
    <property type="match status" value="1"/>
</dbReference>
<accession>A0ABZ1B3H4</accession>
<dbReference type="EMBL" id="CP141261">
    <property type="protein sequence ID" value="WRL65294.1"/>
    <property type="molecule type" value="Genomic_DNA"/>
</dbReference>
<gene>
    <name evidence="1" type="ORF">U6N30_06470</name>
</gene>
<evidence type="ECO:0000313" key="2">
    <source>
        <dbReference type="Proteomes" id="UP001324287"/>
    </source>
</evidence>
<proteinExistence type="predicted"/>
<protein>
    <recommendedName>
        <fullName evidence="3">AMP-dependent synthetase/ligase domain-containing protein</fullName>
    </recommendedName>
</protein>
<dbReference type="Proteomes" id="UP001324287">
    <property type="component" value="Chromosome"/>
</dbReference>
<dbReference type="RefSeq" id="WP_324276618.1">
    <property type="nucleotide sequence ID" value="NZ_CP141261.1"/>
</dbReference>
<name>A0ABZ1B3H4_9ACTN</name>
<keyword evidence="2" id="KW-1185">Reference proteome</keyword>
<evidence type="ECO:0008006" key="3">
    <source>
        <dbReference type="Google" id="ProtNLM"/>
    </source>
</evidence>
<dbReference type="InterPro" id="IPR042099">
    <property type="entry name" value="ANL_N_sf"/>
</dbReference>
<dbReference type="PANTHER" id="PTHR42921">
    <property type="entry name" value="ACETOACETYL-COA SYNTHETASE"/>
    <property type="match status" value="1"/>
</dbReference>
<sequence length="105" mass="12062">MAAESWDEQGRSVVGRVGELVITAPMPSMPVRFWGDEDGARYRASYFETFPGVWRHGDFFELNERGGCFVRGRSDAVLNRQGCGSARRRSTAWSRTTRPCARRWW</sequence>
<dbReference type="Gene3D" id="3.40.50.12780">
    <property type="entry name" value="N-terminal domain of ligase-like"/>
    <property type="match status" value="1"/>
</dbReference>
<dbReference type="PANTHER" id="PTHR42921:SF1">
    <property type="entry name" value="ACETOACETYL-COA SYNTHETASE"/>
    <property type="match status" value="1"/>
</dbReference>
<organism evidence="1 2">
    <name type="scientific">Blastococcus brunescens</name>
    <dbReference type="NCBI Taxonomy" id="1564165"/>
    <lineage>
        <taxon>Bacteria</taxon>
        <taxon>Bacillati</taxon>
        <taxon>Actinomycetota</taxon>
        <taxon>Actinomycetes</taxon>
        <taxon>Geodermatophilales</taxon>
        <taxon>Geodermatophilaceae</taxon>
        <taxon>Blastococcus</taxon>
    </lineage>
</organism>
<evidence type="ECO:0000313" key="1">
    <source>
        <dbReference type="EMBL" id="WRL65294.1"/>
    </source>
</evidence>